<dbReference type="Pfam" id="PF05916">
    <property type="entry name" value="Sld5"/>
    <property type="match status" value="1"/>
</dbReference>
<keyword evidence="4 7" id="KW-0235">DNA replication</keyword>
<feature type="domain" description="DNA replication complex GINS protein PSF2 N-terminal" evidence="9">
    <location>
        <begin position="12"/>
        <end position="71"/>
    </location>
</feature>
<sequence>MALPRQHRDAFTPDEIEFIAGNEFISIMPLYKMPPLKLAQITYGPFRPPLPAVVPLWLALTMKQNQKCKLIPPTWLTAEHLKAKLEQEESKDEFCNLPFYYMETAHMILESASDDIPNVDQVRKLLKDLRETRQSKARVGLAALDNRWLGMHNLSFMEINEIRPFFSRVFDEMRKLDYHTNDPTDT</sequence>
<dbReference type="EMBL" id="MCGE01000004">
    <property type="protein sequence ID" value="ORZ22370.1"/>
    <property type="molecule type" value="Genomic_DNA"/>
</dbReference>
<dbReference type="CDD" id="cd21694">
    <property type="entry name" value="GINS_B_Psf2"/>
    <property type="match status" value="1"/>
</dbReference>
<dbReference type="PANTHER" id="PTHR12772">
    <property type="entry name" value="DNA REPLICATION COMPLEX GINS PROTEIN PSF2"/>
    <property type="match status" value="1"/>
</dbReference>
<accession>A0A1X2IUC0</accession>
<dbReference type="GO" id="GO:0000811">
    <property type="term" value="C:GINS complex"/>
    <property type="evidence" value="ECO:0007669"/>
    <property type="project" value="EnsemblFungi"/>
</dbReference>
<evidence type="ECO:0000256" key="7">
    <source>
        <dbReference type="PIRNR" id="PIRNR028998"/>
    </source>
</evidence>
<dbReference type="GO" id="GO:0007059">
    <property type="term" value="P:chromosome segregation"/>
    <property type="evidence" value="ECO:0007669"/>
    <property type="project" value="UniProtKB-KW"/>
</dbReference>
<dbReference type="AlphaFoldDB" id="A0A1X2IUC0"/>
<comment type="subcellular location">
    <subcellularLocation>
        <location evidence="1 7">Nucleus</location>
    </subcellularLocation>
</comment>
<dbReference type="InterPro" id="IPR007257">
    <property type="entry name" value="GINS_Psf2"/>
</dbReference>
<evidence type="ECO:0000256" key="3">
    <source>
        <dbReference type="ARBA" id="ARBA00015139"/>
    </source>
</evidence>
<dbReference type="GO" id="GO:0043596">
    <property type="term" value="C:nuclear replication fork"/>
    <property type="evidence" value="ECO:0007669"/>
    <property type="project" value="EnsemblFungi"/>
</dbReference>
<dbReference type="PANTHER" id="PTHR12772:SF0">
    <property type="entry name" value="DNA REPLICATION COMPLEX GINS PROTEIN PSF2"/>
    <property type="match status" value="1"/>
</dbReference>
<keyword evidence="11" id="KW-1185">Reference proteome</keyword>
<dbReference type="PIRSF" id="PIRSF028998">
    <property type="entry name" value="GINS_Psf2_subgr"/>
    <property type="match status" value="1"/>
</dbReference>
<evidence type="ECO:0000256" key="1">
    <source>
        <dbReference type="ARBA" id="ARBA00004123"/>
    </source>
</evidence>
<dbReference type="Gene3D" id="3.40.5.50">
    <property type="match status" value="1"/>
</dbReference>
<protein>
    <recommendedName>
        <fullName evidence="3 7">DNA replication complex GINS protein PSF2</fullName>
    </recommendedName>
</protein>
<dbReference type="InterPro" id="IPR056784">
    <property type="entry name" value="PSF2_N"/>
</dbReference>
<keyword evidence="6 7" id="KW-0539">Nucleus</keyword>
<evidence type="ECO:0000256" key="5">
    <source>
        <dbReference type="ARBA" id="ARBA00022829"/>
    </source>
</evidence>
<evidence type="ECO:0000256" key="4">
    <source>
        <dbReference type="ARBA" id="ARBA00022705"/>
    </source>
</evidence>
<dbReference type="GO" id="GO:0033260">
    <property type="term" value="P:nuclear DNA replication"/>
    <property type="evidence" value="ECO:0007669"/>
    <property type="project" value="EnsemblFungi"/>
</dbReference>
<dbReference type="Gene3D" id="1.20.58.1020">
    <property type="match status" value="1"/>
</dbReference>
<dbReference type="GO" id="GO:0000727">
    <property type="term" value="P:double-strand break repair via break-induced replication"/>
    <property type="evidence" value="ECO:0007669"/>
    <property type="project" value="EnsemblFungi"/>
</dbReference>
<gene>
    <name evidence="10" type="ORF">BCR42DRAFT_406045</name>
</gene>
<evidence type="ECO:0000256" key="6">
    <source>
        <dbReference type="ARBA" id="ARBA00023242"/>
    </source>
</evidence>
<evidence type="ECO:0000256" key="2">
    <source>
        <dbReference type="ARBA" id="ARBA00010565"/>
    </source>
</evidence>
<keyword evidence="5" id="KW-0159">Chromosome partition</keyword>
<dbReference type="FunFam" id="1.20.58.1020:FF:000001">
    <property type="entry name" value="DNA replication complex GINS protein PSF2"/>
    <property type="match status" value="1"/>
</dbReference>
<evidence type="ECO:0000313" key="10">
    <source>
        <dbReference type="EMBL" id="ORZ22370.1"/>
    </source>
</evidence>
<evidence type="ECO:0000259" key="9">
    <source>
        <dbReference type="Pfam" id="PF25005"/>
    </source>
</evidence>
<evidence type="ECO:0000313" key="11">
    <source>
        <dbReference type="Proteomes" id="UP000193560"/>
    </source>
</evidence>
<dbReference type="SUPFAM" id="SSF160059">
    <property type="entry name" value="PriA/YqbF domain"/>
    <property type="match status" value="1"/>
</dbReference>
<dbReference type="GO" id="GO:0000785">
    <property type="term" value="C:chromatin"/>
    <property type="evidence" value="ECO:0007669"/>
    <property type="project" value="EnsemblFungi"/>
</dbReference>
<comment type="similarity">
    <text evidence="2 7">Belongs to the GINS2/PSF2 family.</text>
</comment>
<dbReference type="InterPro" id="IPR036224">
    <property type="entry name" value="GINS_bundle-like_dom_sf"/>
</dbReference>
<dbReference type="STRING" id="90262.A0A1X2IUC0"/>
<comment type="caution">
    <text evidence="10">The sequence shown here is derived from an EMBL/GenBank/DDBJ whole genome shotgun (WGS) entry which is preliminary data.</text>
</comment>
<dbReference type="CDD" id="cd11712">
    <property type="entry name" value="GINS_A_psf2"/>
    <property type="match status" value="1"/>
</dbReference>
<dbReference type="FunFam" id="3.40.5.50:FF:000001">
    <property type="entry name" value="DNA replication complex GINS protein PSF2"/>
    <property type="match status" value="1"/>
</dbReference>
<dbReference type="GO" id="GO:0071162">
    <property type="term" value="C:CMG complex"/>
    <property type="evidence" value="ECO:0007669"/>
    <property type="project" value="EnsemblFungi"/>
</dbReference>
<dbReference type="OrthoDB" id="1938138at2759"/>
<feature type="domain" description="GINS subunit" evidence="8">
    <location>
        <begin position="75"/>
        <end position="176"/>
    </location>
</feature>
<dbReference type="InterPro" id="IPR021151">
    <property type="entry name" value="GINS_A"/>
</dbReference>
<dbReference type="Proteomes" id="UP000193560">
    <property type="component" value="Unassembled WGS sequence"/>
</dbReference>
<comment type="subunit">
    <text evidence="7">Component of the GINS complex.</text>
</comment>
<dbReference type="Pfam" id="PF25005">
    <property type="entry name" value="PSF2_N"/>
    <property type="match status" value="1"/>
</dbReference>
<name>A0A1X2IUC0_9FUNG</name>
<reference evidence="10 11" key="1">
    <citation type="submission" date="2016-07" db="EMBL/GenBank/DDBJ databases">
        <title>Pervasive Adenine N6-methylation of Active Genes in Fungi.</title>
        <authorList>
            <consortium name="DOE Joint Genome Institute"/>
            <person name="Mondo S.J."/>
            <person name="Dannebaum R.O."/>
            <person name="Kuo R.C."/>
            <person name="Labutti K."/>
            <person name="Haridas S."/>
            <person name="Kuo A."/>
            <person name="Salamov A."/>
            <person name="Ahrendt S.R."/>
            <person name="Lipzen A."/>
            <person name="Sullivan W."/>
            <person name="Andreopoulos W.B."/>
            <person name="Clum A."/>
            <person name="Lindquist E."/>
            <person name="Daum C."/>
            <person name="Ramamoorthy G.K."/>
            <person name="Gryganskyi A."/>
            <person name="Culley D."/>
            <person name="Magnuson J.K."/>
            <person name="James T.Y."/>
            <person name="O'Malley M.A."/>
            <person name="Stajich J.E."/>
            <person name="Spatafora J.W."/>
            <person name="Visel A."/>
            <person name="Grigoriev I.V."/>
        </authorList>
    </citation>
    <scope>NUCLEOTIDE SEQUENCE [LARGE SCALE GENOMIC DNA]</scope>
    <source>
        <strain evidence="10 11">NRRL 1336</strain>
    </source>
</reference>
<proteinExistence type="inferred from homology"/>
<evidence type="ECO:0000259" key="8">
    <source>
        <dbReference type="Pfam" id="PF05916"/>
    </source>
</evidence>
<dbReference type="SUPFAM" id="SSF158573">
    <property type="entry name" value="GINS helical bundle-like"/>
    <property type="match status" value="1"/>
</dbReference>
<organism evidence="10 11">
    <name type="scientific">Absidia repens</name>
    <dbReference type="NCBI Taxonomy" id="90262"/>
    <lineage>
        <taxon>Eukaryota</taxon>
        <taxon>Fungi</taxon>
        <taxon>Fungi incertae sedis</taxon>
        <taxon>Mucoromycota</taxon>
        <taxon>Mucoromycotina</taxon>
        <taxon>Mucoromycetes</taxon>
        <taxon>Mucorales</taxon>
        <taxon>Cunninghamellaceae</taxon>
        <taxon>Absidia</taxon>
    </lineage>
</organism>